<evidence type="ECO:0000313" key="4">
    <source>
        <dbReference type="Proteomes" id="UP000317512"/>
    </source>
</evidence>
<dbReference type="Proteomes" id="UP000317512">
    <property type="component" value="Chromosome"/>
</dbReference>
<evidence type="ECO:0000313" key="3">
    <source>
        <dbReference type="EMBL" id="QDY88412.1"/>
    </source>
</evidence>
<dbReference type="EMBL" id="CP042295">
    <property type="protein sequence ID" value="QDY86653.1"/>
    <property type="molecule type" value="Genomic_DNA"/>
</dbReference>
<proteinExistence type="predicted"/>
<dbReference type="KEGG" id="mans:FRW55_00525"/>
<dbReference type="InterPro" id="IPR019933">
    <property type="entry name" value="DivIVA_domain"/>
</dbReference>
<evidence type="ECO:0000256" key="1">
    <source>
        <dbReference type="SAM" id="Coils"/>
    </source>
</evidence>
<dbReference type="Proteomes" id="UP000318927">
    <property type="component" value="Chromosome"/>
</dbReference>
<keyword evidence="1" id="KW-0175">Coiled coil</keyword>
<dbReference type="AlphaFoldDB" id="A0A5B8JBD2"/>
<dbReference type="OrthoDB" id="399741at2"/>
<reference evidence="3 5" key="1">
    <citation type="journal article" date="2019" name="Microbiol. Resour. Announc.">
        <title>Complete Genome Sequences of Three Mycoplasma anserisalpingitis (Mycoplasma sp. 1220) Strains.</title>
        <authorList>
            <person name="Grozner D."/>
            <person name="Forro B."/>
            <person name="Kovacs A.B."/>
            <person name="Marton S."/>
            <person name="Banyai K."/>
            <person name="Kreizinger Z."/>
            <person name="Sulyok K.M."/>
            <person name="Gyuranecz M."/>
        </authorList>
    </citation>
    <scope>NUCLEOTIDE SEQUENCE</scope>
    <source>
        <strain evidence="2 5">ATCC:BAA-2147</strain>
        <strain evidence="3">MYCAV93</strain>
    </source>
</reference>
<evidence type="ECO:0000313" key="2">
    <source>
        <dbReference type="EMBL" id="QDY86653.1"/>
    </source>
</evidence>
<reference evidence="4" key="2">
    <citation type="submission" date="2019-07" db="EMBL/GenBank/DDBJ databases">
        <title>Complete genome sequences of three Mycoplasma sp. 1220 strains.</title>
        <authorList>
            <person name="Grozner D."/>
            <person name="Forro B."/>
            <person name="Kovacs A.B."/>
            <person name="Marton S."/>
            <person name="Banyai K."/>
            <person name="Kreizinger Z."/>
            <person name="Sulyok K.M."/>
            <person name="Gyuranecz M."/>
        </authorList>
    </citation>
    <scope>NUCLEOTIDE SEQUENCE [LARGE SCALE GENOMIC DNA]</scope>
    <source>
        <strain evidence="4">MYCAV93</strain>
    </source>
</reference>
<sequence>MKLTELLKNIENKNFTLELNGYSPTEVDVFLNLISTTLYNFTINEESKQDNKQKILDENKQLKKQLDELKFENKRLNELLKEATKYGN</sequence>
<organism evidence="3 4">
    <name type="scientific">Mycoplasma anserisalpingitidis</name>
    <dbReference type="NCBI Taxonomy" id="519450"/>
    <lineage>
        <taxon>Bacteria</taxon>
        <taxon>Bacillati</taxon>
        <taxon>Mycoplasmatota</taxon>
        <taxon>Mollicutes</taxon>
        <taxon>Mycoplasmataceae</taxon>
        <taxon>Mycoplasma</taxon>
    </lineage>
</organism>
<accession>A0A5B8JBD2</accession>
<protein>
    <submittedName>
        <fullName evidence="3">DivIVA domain-containing protein</fullName>
    </submittedName>
</protein>
<evidence type="ECO:0000313" key="5">
    <source>
        <dbReference type="Proteomes" id="UP000318927"/>
    </source>
</evidence>
<feature type="coiled-coil region" evidence="1">
    <location>
        <begin position="45"/>
        <end position="86"/>
    </location>
</feature>
<name>A0A5B8JBD2_9MOLU</name>
<gene>
    <name evidence="3" type="ORF">FOY43_01905</name>
    <name evidence="2" type="ORF">FRW55_00525</name>
</gene>
<dbReference type="NCBIfam" id="TIGR03544">
    <property type="entry name" value="DivI1A_domain"/>
    <property type="match status" value="1"/>
</dbReference>
<keyword evidence="5" id="KW-1185">Reference proteome</keyword>
<dbReference type="RefSeq" id="WP_146308877.1">
    <property type="nucleotide sequence ID" value="NZ_CP041663.1"/>
</dbReference>
<dbReference type="Gene3D" id="6.10.250.660">
    <property type="match status" value="1"/>
</dbReference>
<dbReference type="EMBL" id="CP041663">
    <property type="protein sequence ID" value="QDY88412.1"/>
    <property type="molecule type" value="Genomic_DNA"/>
</dbReference>